<keyword evidence="4 10" id="KW-0812">Transmembrane</keyword>
<feature type="signal peptide" evidence="12">
    <location>
        <begin position="1"/>
        <end position="19"/>
    </location>
</feature>
<comment type="subcellular location">
    <subcellularLocation>
        <location evidence="1 10">Cell outer membrane</location>
        <topology evidence="1 10">Multi-pass membrane protein</topology>
    </subcellularLocation>
</comment>
<dbReference type="EMBL" id="JACRUL010000030">
    <property type="protein sequence ID" value="MBC5845179.1"/>
    <property type="molecule type" value="Genomic_DNA"/>
</dbReference>
<accession>A0A923N204</accession>
<dbReference type="InterPro" id="IPR000531">
    <property type="entry name" value="Beta-barrel_TonB"/>
</dbReference>
<evidence type="ECO:0000256" key="4">
    <source>
        <dbReference type="ARBA" id="ARBA00022692"/>
    </source>
</evidence>
<keyword evidence="3 10" id="KW-1134">Transmembrane beta strand</keyword>
<dbReference type="Gene3D" id="2.40.170.20">
    <property type="entry name" value="TonB-dependent receptor, beta-barrel domain"/>
    <property type="match status" value="1"/>
</dbReference>
<comment type="similarity">
    <text evidence="10 11">Belongs to the TonB-dependent receptor family.</text>
</comment>
<keyword evidence="2 10" id="KW-0813">Transport</keyword>
<dbReference type="InterPro" id="IPR036942">
    <property type="entry name" value="Beta-barrel_TonB_sf"/>
</dbReference>
<sequence>MKSNYLLIIFLFLSSFGFAQSFEVGGTVKEKGTGLPIPGVNVQIKNSTKGVATDFDGKFLLKSIPSGSTLVFSYIGYKNFEYKVSSSTTSLTVAMQEDAKSLDEVVVIGYGSQKRREVTGAVSVIDSKTLDIIKPVKVEQALQGTVSGVNVTSQSGSPGAALDIRIRGIATNGENRPTTIIDGYVGELGLLNPNDIESITVLKDAQAAIYGTIGANGVILITTKAGKKNSKSKIVYNTYTGFQETSRKLNLLNATEYALLLNESYANGGQTLPYKTVTGLGKGTNWQNEVFNSSVPIINHDISVSGGSDKVTYAVSGSHLDQEGIIGGNKSGFLRNTARVSLNADVTDKLKLKTNVIYTYFNRKTLNENGLGSVLFNALNVPSTLSPYDANGNYSLVPSTTGLGTEIINPLAQIANTNNDYNFKKLNGNFGLEYKVLKDFVVSSSMGFNTSNSKSRDFAKQISYGGKVFDVIRSSVTQGAVNDNNYSFDVFGTYTKKVGANHNFVGTIGNTIFKEWGNGLYATGFDVPNNSWDFADISLANGLSAAKSNSSYSYDERRLSYFGRVQYDYKGKYLLSGMLRRDASTKFGPGNKVGYFPSFTAGWVLSDEDFFGTDKLVNFVKLRASYGTLGNDQIPNNGYISQLSGEGTYVFDGALVTGTAIGQIPNPDLKWEEAQKTDIGVDVKLFDNKVSLVADYFTDTRKDLLIPNIPVSGITGVYAPGASSPTVNAGTVKNSGVEFAVDYKNKFSENLTVSVGYNVTFLRNKVLAVNNGTGFIEGGSFGVGQPAPSRMEVGMPIGYFYGYKTDGIFQNQKEVSEHPSQIALGANAAPGDIRYVDVNGDGEITTADRTNLGNPIPTATMGFNLQLNYKNIDFAAYTFASVGNDMVRNYERTLTDANRLNYVLGRWTGEGTSNTTPRVTTGATANNVFSDYFVEDASYLRIQNIQVGYTLNSRISEKVGISKFRLYTGVNNLYTFTKYKGFDPGASNGSPIGGGIDYGFYPTPRTYLLGLNINF</sequence>
<evidence type="ECO:0000256" key="2">
    <source>
        <dbReference type="ARBA" id="ARBA00022448"/>
    </source>
</evidence>
<dbReference type="Gene3D" id="2.60.40.1120">
    <property type="entry name" value="Carboxypeptidase-like, regulatory domain"/>
    <property type="match status" value="1"/>
</dbReference>
<dbReference type="GO" id="GO:0044718">
    <property type="term" value="P:siderophore transmembrane transport"/>
    <property type="evidence" value="ECO:0007669"/>
    <property type="project" value="TreeGrafter"/>
</dbReference>
<evidence type="ECO:0000256" key="5">
    <source>
        <dbReference type="ARBA" id="ARBA00022729"/>
    </source>
</evidence>
<organism evidence="15 16">
    <name type="scientific">Flavobacterium muglaense</name>
    <dbReference type="NCBI Taxonomy" id="2764716"/>
    <lineage>
        <taxon>Bacteria</taxon>
        <taxon>Pseudomonadati</taxon>
        <taxon>Bacteroidota</taxon>
        <taxon>Flavobacteriia</taxon>
        <taxon>Flavobacteriales</taxon>
        <taxon>Flavobacteriaceae</taxon>
        <taxon>Flavobacterium</taxon>
    </lineage>
</organism>
<keyword evidence="9 10" id="KW-0998">Cell outer membrane</keyword>
<evidence type="ECO:0000256" key="3">
    <source>
        <dbReference type="ARBA" id="ARBA00022452"/>
    </source>
</evidence>
<dbReference type="InterPro" id="IPR037066">
    <property type="entry name" value="Plug_dom_sf"/>
</dbReference>
<evidence type="ECO:0000256" key="8">
    <source>
        <dbReference type="ARBA" id="ARBA00023170"/>
    </source>
</evidence>
<dbReference type="Gene3D" id="2.170.130.10">
    <property type="entry name" value="TonB-dependent receptor, plug domain"/>
    <property type="match status" value="1"/>
</dbReference>
<evidence type="ECO:0000256" key="7">
    <source>
        <dbReference type="ARBA" id="ARBA00023136"/>
    </source>
</evidence>
<dbReference type="PANTHER" id="PTHR30069:SF29">
    <property type="entry name" value="HEMOGLOBIN AND HEMOGLOBIN-HAPTOGLOBIN-BINDING PROTEIN 1-RELATED"/>
    <property type="match status" value="1"/>
</dbReference>
<dbReference type="InterPro" id="IPR023997">
    <property type="entry name" value="TonB-dep_OMP_SusC/RagA_CS"/>
</dbReference>
<feature type="domain" description="TonB-dependent receptor-like beta-barrel" evidence="13">
    <location>
        <begin position="380"/>
        <end position="973"/>
    </location>
</feature>
<dbReference type="PROSITE" id="PS52016">
    <property type="entry name" value="TONB_DEPENDENT_REC_3"/>
    <property type="match status" value="1"/>
</dbReference>
<dbReference type="InterPro" id="IPR023996">
    <property type="entry name" value="TonB-dep_OMP_SusC/RagA"/>
</dbReference>
<keyword evidence="16" id="KW-1185">Reference proteome</keyword>
<evidence type="ECO:0000256" key="11">
    <source>
        <dbReference type="RuleBase" id="RU003357"/>
    </source>
</evidence>
<keyword evidence="5 12" id="KW-0732">Signal</keyword>
<evidence type="ECO:0000256" key="1">
    <source>
        <dbReference type="ARBA" id="ARBA00004571"/>
    </source>
</evidence>
<evidence type="ECO:0000313" key="16">
    <source>
        <dbReference type="Proteomes" id="UP000641454"/>
    </source>
</evidence>
<dbReference type="SUPFAM" id="SSF49464">
    <property type="entry name" value="Carboxypeptidase regulatory domain-like"/>
    <property type="match status" value="1"/>
</dbReference>
<evidence type="ECO:0000256" key="10">
    <source>
        <dbReference type="PROSITE-ProRule" id="PRU01360"/>
    </source>
</evidence>
<protein>
    <submittedName>
        <fullName evidence="15">TonB-dependent receptor</fullName>
    </submittedName>
</protein>
<keyword evidence="8 15" id="KW-0675">Receptor</keyword>
<dbReference type="AlphaFoldDB" id="A0A923N204"/>
<dbReference type="NCBIfam" id="TIGR04056">
    <property type="entry name" value="OMP_RagA_SusC"/>
    <property type="match status" value="1"/>
</dbReference>
<evidence type="ECO:0000313" key="15">
    <source>
        <dbReference type="EMBL" id="MBC5845179.1"/>
    </source>
</evidence>
<dbReference type="GO" id="GO:0015344">
    <property type="term" value="F:siderophore uptake transmembrane transporter activity"/>
    <property type="evidence" value="ECO:0007669"/>
    <property type="project" value="TreeGrafter"/>
</dbReference>
<dbReference type="Pfam" id="PF13715">
    <property type="entry name" value="CarbopepD_reg_2"/>
    <property type="match status" value="1"/>
</dbReference>
<feature type="chain" id="PRO_5037295421" evidence="12">
    <location>
        <begin position="20"/>
        <end position="1015"/>
    </location>
</feature>
<keyword evidence="6 11" id="KW-0798">TonB box</keyword>
<gene>
    <name evidence="15" type="ORF">H8R25_12100</name>
</gene>
<dbReference type="PANTHER" id="PTHR30069">
    <property type="entry name" value="TONB-DEPENDENT OUTER MEMBRANE RECEPTOR"/>
    <property type="match status" value="1"/>
</dbReference>
<dbReference type="InterPro" id="IPR012910">
    <property type="entry name" value="Plug_dom"/>
</dbReference>
<dbReference type="SUPFAM" id="SSF56935">
    <property type="entry name" value="Porins"/>
    <property type="match status" value="1"/>
</dbReference>
<evidence type="ECO:0000259" key="14">
    <source>
        <dbReference type="Pfam" id="PF07715"/>
    </source>
</evidence>
<dbReference type="RefSeq" id="WP_187019413.1">
    <property type="nucleotide sequence ID" value="NZ_JACRUK010000030.1"/>
</dbReference>
<reference evidence="15 16" key="1">
    <citation type="submission" date="2020-08" db="EMBL/GenBank/DDBJ databases">
        <title>Description of novel Flavobacterium F-392 isolate.</title>
        <authorList>
            <person name="Saticioglu I.B."/>
            <person name="Duman M."/>
            <person name="Altun S."/>
        </authorList>
    </citation>
    <scope>NUCLEOTIDE SEQUENCE [LARGE SCALE GENOMIC DNA]</scope>
    <source>
        <strain evidence="15 16">F-392</strain>
    </source>
</reference>
<comment type="caution">
    <text evidence="15">The sequence shown here is derived from an EMBL/GenBank/DDBJ whole genome shotgun (WGS) entry which is preliminary data.</text>
</comment>
<dbReference type="Pfam" id="PF00593">
    <property type="entry name" value="TonB_dep_Rec_b-barrel"/>
    <property type="match status" value="1"/>
</dbReference>
<dbReference type="NCBIfam" id="TIGR04057">
    <property type="entry name" value="SusC_RagA_signa"/>
    <property type="match status" value="1"/>
</dbReference>
<dbReference type="Pfam" id="PF07715">
    <property type="entry name" value="Plug"/>
    <property type="match status" value="1"/>
</dbReference>
<dbReference type="InterPro" id="IPR008969">
    <property type="entry name" value="CarboxyPept-like_regulatory"/>
</dbReference>
<dbReference type="InterPro" id="IPR039426">
    <property type="entry name" value="TonB-dep_rcpt-like"/>
</dbReference>
<name>A0A923N204_9FLAO</name>
<dbReference type="GO" id="GO:0009279">
    <property type="term" value="C:cell outer membrane"/>
    <property type="evidence" value="ECO:0007669"/>
    <property type="project" value="UniProtKB-SubCell"/>
</dbReference>
<evidence type="ECO:0000256" key="6">
    <source>
        <dbReference type="ARBA" id="ARBA00023077"/>
    </source>
</evidence>
<proteinExistence type="inferred from homology"/>
<evidence type="ECO:0000256" key="9">
    <source>
        <dbReference type="ARBA" id="ARBA00023237"/>
    </source>
</evidence>
<dbReference type="Proteomes" id="UP000641454">
    <property type="component" value="Unassembled WGS sequence"/>
</dbReference>
<feature type="domain" description="TonB-dependent receptor plug" evidence="14">
    <location>
        <begin position="115"/>
        <end position="218"/>
    </location>
</feature>
<evidence type="ECO:0000256" key="12">
    <source>
        <dbReference type="SAM" id="SignalP"/>
    </source>
</evidence>
<evidence type="ECO:0000259" key="13">
    <source>
        <dbReference type="Pfam" id="PF00593"/>
    </source>
</evidence>
<keyword evidence="7 10" id="KW-0472">Membrane</keyword>